<keyword evidence="7" id="KW-0408">Iron</keyword>
<reference evidence="13" key="1">
    <citation type="submission" date="2016-10" db="EMBL/GenBank/DDBJ databases">
        <authorList>
            <person name="Wegmann U."/>
        </authorList>
    </citation>
    <scope>NUCLEOTIDE SEQUENCE [LARGE SCALE GENOMIC DNA]</scope>
</reference>
<name>A0A1K1LBE0_9BACT</name>
<keyword evidence="3" id="KW-0285">Flavoprotein</keyword>
<keyword evidence="4" id="KW-0479">Metal-binding</keyword>
<dbReference type="InterPro" id="IPR017900">
    <property type="entry name" value="4Fe4S_Fe_S_CS"/>
</dbReference>
<dbReference type="GO" id="GO:0016491">
    <property type="term" value="F:oxidoreductase activity"/>
    <property type="evidence" value="ECO:0007669"/>
    <property type="project" value="UniProtKB-KW"/>
</dbReference>
<evidence type="ECO:0000259" key="9">
    <source>
        <dbReference type="Pfam" id="PF01134"/>
    </source>
</evidence>
<keyword evidence="8" id="KW-0411">Iron-sulfur</keyword>
<dbReference type="InterPro" id="IPR036188">
    <property type="entry name" value="FAD/NAD-bd_sf"/>
</dbReference>
<dbReference type="InterPro" id="IPR040131">
    <property type="entry name" value="MnmG_N"/>
</dbReference>
<dbReference type="GO" id="GO:0005886">
    <property type="term" value="C:plasma membrane"/>
    <property type="evidence" value="ECO:0007669"/>
    <property type="project" value="TreeGrafter"/>
</dbReference>
<keyword evidence="5" id="KW-0274">FAD</keyword>
<dbReference type="InterPro" id="IPR051460">
    <property type="entry name" value="HdrC_iron-sulfur_subunit"/>
</dbReference>
<evidence type="ECO:0000256" key="5">
    <source>
        <dbReference type="ARBA" id="ARBA00022827"/>
    </source>
</evidence>
<evidence type="ECO:0000256" key="8">
    <source>
        <dbReference type="ARBA" id="ARBA00023014"/>
    </source>
</evidence>
<dbReference type="PANTHER" id="PTHR43255">
    <property type="entry name" value="IRON-SULFUR-BINDING OXIDOREDUCTASE FADF-RELATED-RELATED"/>
    <property type="match status" value="1"/>
</dbReference>
<evidence type="ECO:0000256" key="1">
    <source>
        <dbReference type="ARBA" id="ARBA00001974"/>
    </source>
</evidence>
<evidence type="ECO:0000259" key="11">
    <source>
        <dbReference type="Pfam" id="PF14691"/>
    </source>
</evidence>
<dbReference type="NCBIfam" id="NF045663">
    <property type="entry name" value="diclust_near_Sec"/>
    <property type="match status" value="1"/>
</dbReference>
<dbReference type="SUPFAM" id="SSF46548">
    <property type="entry name" value="alpha-helical ferredoxin"/>
    <property type="match status" value="2"/>
</dbReference>
<feature type="domain" description="Cysteine-rich" evidence="10">
    <location>
        <begin position="425"/>
        <end position="517"/>
    </location>
</feature>
<keyword evidence="2" id="KW-0004">4Fe-4S</keyword>
<evidence type="ECO:0000256" key="6">
    <source>
        <dbReference type="ARBA" id="ARBA00023002"/>
    </source>
</evidence>
<dbReference type="Pfam" id="PF02754">
    <property type="entry name" value="CCG"/>
    <property type="match status" value="1"/>
</dbReference>
<evidence type="ECO:0000256" key="7">
    <source>
        <dbReference type="ARBA" id="ARBA00023004"/>
    </source>
</evidence>
<sequence>MSISMNCQSALHEVESRCTQERPPRCQSLCPLGLDARAFLGHAAEGRWSDARKQLERYLPLPGLLARICDHPCEQGCLRGDLGGAVNLHGLEIFCTEHLGVQTRSLPMPRKQKRIAVMGAGLAGLVCAWDLAGKGYPVTVFHAGAPQAQLLACWPVLAGAGAAALDAEWEALGRRGVRFEQVMTDAARLQQAAGEYDGVLLDAGALPELAPAESGMDAQILHWRDNICCAGWASVTPTGHRFASASRQAGQGRSAARTLERLVAGVSLTAARDTDDRSLFTELDGIAPVERVLPAAEGYSEAEARQEAGRCLQCQCLVCVRACVYLQKYKGYPRVYARQMYNNAAIVKGLHLANNLINGCALCGQCEELCPENFSMAELCLSARQDMVDRGVMPPSAHEFALEDMEAASGPECALSIRGGEGGWLFFPGCQLAASRGEQVEALYAWLREALAGQGEFAPGLERGPVSLLLRCCGIPARWGGREALFARQVQELRRQWEELGRPRIMAACSSCLAVLREALPEARALSLWEVLDALPWPEGVPGGADGGTPLTMQDPCTARHDTAWQDAVRSLARKAGMVPEEPPQGRDRTACCGYGGLVWCAQPELADAMAGHRAGGLPHAALSSCIMCRDRLAGSGKPGLHLLDLLPQLAPLAHGLEPEKGPGLSERRARRAALRRRLARVWLGQETAEPAAGRLDLIPGLLEELERRHILLEDVNGAVAAVEAEKAYFVDAESGHRLGAWRPRNVTFWVEYTEDGGRWLLHDAWCHRMRVPGSGGVQENGCCGEA</sequence>
<organism evidence="12 13">
    <name type="scientific">Desulfovibrio piger</name>
    <dbReference type="NCBI Taxonomy" id="901"/>
    <lineage>
        <taxon>Bacteria</taxon>
        <taxon>Pseudomonadati</taxon>
        <taxon>Thermodesulfobacteriota</taxon>
        <taxon>Desulfovibrionia</taxon>
        <taxon>Desulfovibrionales</taxon>
        <taxon>Desulfovibrionaceae</taxon>
        <taxon>Desulfovibrio</taxon>
    </lineage>
</organism>
<keyword evidence="13" id="KW-1185">Reference proteome</keyword>
<feature type="domain" description="MnmG N-terminal" evidence="9">
    <location>
        <begin position="115"/>
        <end position="175"/>
    </location>
</feature>
<evidence type="ECO:0000256" key="3">
    <source>
        <dbReference type="ARBA" id="ARBA00022630"/>
    </source>
</evidence>
<evidence type="ECO:0000256" key="2">
    <source>
        <dbReference type="ARBA" id="ARBA00022485"/>
    </source>
</evidence>
<dbReference type="GO" id="GO:0051539">
    <property type="term" value="F:4 iron, 4 sulfur cluster binding"/>
    <property type="evidence" value="ECO:0007669"/>
    <property type="project" value="UniProtKB-KW"/>
</dbReference>
<dbReference type="KEGG" id="dpg:DESPIGER_0126"/>
<dbReference type="PANTHER" id="PTHR43255:SF1">
    <property type="entry name" value="IRON-SULFUR-BINDING OXIDOREDUCTASE FADF-RELATED"/>
    <property type="match status" value="1"/>
</dbReference>
<feature type="domain" description="Dihydroprymidine dehydrogenase" evidence="11">
    <location>
        <begin position="9"/>
        <end position="98"/>
    </location>
</feature>
<dbReference type="SUPFAM" id="SSF51971">
    <property type="entry name" value="Nucleotide-binding domain"/>
    <property type="match status" value="1"/>
</dbReference>
<dbReference type="Pfam" id="PF01134">
    <property type="entry name" value="GIDA"/>
    <property type="match status" value="1"/>
</dbReference>
<evidence type="ECO:0000313" key="12">
    <source>
        <dbReference type="EMBL" id="SFV72028.1"/>
    </source>
</evidence>
<dbReference type="PROSITE" id="PS00198">
    <property type="entry name" value="4FE4S_FER_1"/>
    <property type="match status" value="1"/>
</dbReference>
<dbReference type="RefSeq" id="WP_231927591.1">
    <property type="nucleotide sequence ID" value="NZ_JAXXLW010000006.1"/>
</dbReference>
<dbReference type="Pfam" id="PF13534">
    <property type="entry name" value="Fer4_17"/>
    <property type="match status" value="1"/>
</dbReference>
<comment type="cofactor">
    <cofactor evidence="1">
        <name>FAD</name>
        <dbReference type="ChEBI" id="CHEBI:57692"/>
    </cofactor>
</comment>
<dbReference type="InterPro" id="IPR028261">
    <property type="entry name" value="DPD_II"/>
</dbReference>
<dbReference type="GO" id="GO:0046872">
    <property type="term" value="F:metal ion binding"/>
    <property type="evidence" value="ECO:0007669"/>
    <property type="project" value="UniProtKB-KW"/>
</dbReference>
<protein>
    <submittedName>
        <fullName evidence="12">FAD-dependent pyridine nucleotide-disulphide oxidoreductase</fullName>
    </submittedName>
</protein>
<dbReference type="Gene3D" id="3.50.50.60">
    <property type="entry name" value="FAD/NAD(P)-binding domain"/>
    <property type="match status" value="1"/>
</dbReference>
<accession>A0A1K1LBE0</accession>
<proteinExistence type="predicted"/>
<dbReference type="EMBL" id="LT630450">
    <property type="protein sequence ID" value="SFV72028.1"/>
    <property type="molecule type" value="Genomic_DNA"/>
</dbReference>
<dbReference type="Proteomes" id="UP000186323">
    <property type="component" value="Chromosome I"/>
</dbReference>
<dbReference type="AlphaFoldDB" id="A0A1K1LBE0"/>
<dbReference type="InterPro" id="IPR004017">
    <property type="entry name" value="Cys_rich_dom"/>
</dbReference>
<keyword evidence="6" id="KW-0560">Oxidoreductase</keyword>
<dbReference type="Pfam" id="PF14691">
    <property type="entry name" value="Fer4_20"/>
    <property type="match status" value="1"/>
</dbReference>
<dbReference type="InterPro" id="IPR009051">
    <property type="entry name" value="Helical_ferredxn"/>
</dbReference>
<evidence type="ECO:0000256" key="4">
    <source>
        <dbReference type="ARBA" id="ARBA00022723"/>
    </source>
</evidence>
<dbReference type="Gene3D" id="1.10.1060.10">
    <property type="entry name" value="Alpha-helical ferredoxin"/>
    <property type="match status" value="2"/>
</dbReference>
<gene>
    <name evidence="12" type="ORF">DESPIGER_0126</name>
</gene>
<evidence type="ECO:0000259" key="10">
    <source>
        <dbReference type="Pfam" id="PF02754"/>
    </source>
</evidence>
<evidence type="ECO:0000313" key="13">
    <source>
        <dbReference type="Proteomes" id="UP000186323"/>
    </source>
</evidence>